<evidence type="ECO:0000313" key="1">
    <source>
        <dbReference type="EMBL" id="MBB6211215.1"/>
    </source>
</evidence>
<dbReference type="Proteomes" id="UP000544872">
    <property type="component" value="Unassembled WGS sequence"/>
</dbReference>
<proteinExistence type="predicted"/>
<dbReference type="RefSeq" id="WP_184264038.1">
    <property type="nucleotide sequence ID" value="NZ_JACIIX010000010.1"/>
</dbReference>
<sequence length="141" mass="15085">MSGPLIRYSPDTSRFPLVILPAAPAPLSEADSTALIATLTTLLEDGRPYVLIAENGPPPLCDAGTRAFTHWFRQERDRLHRLCRGMVMLLPAGPAVAAAEQQVARMTAAPGWPYPVVVHTTADSARAWAEARLCAPATAEG</sequence>
<evidence type="ECO:0000313" key="2">
    <source>
        <dbReference type="Proteomes" id="UP000544872"/>
    </source>
</evidence>
<accession>A0A7X0DMQ5</accession>
<organism evidence="1 2">
    <name type="scientific">Novispirillum itersonii</name>
    <name type="common">Aquaspirillum itersonii</name>
    <dbReference type="NCBI Taxonomy" id="189"/>
    <lineage>
        <taxon>Bacteria</taxon>
        <taxon>Pseudomonadati</taxon>
        <taxon>Pseudomonadota</taxon>
        <taxon>Alphaproteobacteria</taxon>
        <taxon>Rhodospirillales</taxon>
        <taxon>Novispirillaceae</taxon>
        <taxon>Novispirillum</taxon>
    </lineage>
</organism>
<name>A0A7X0DMQ5_NOVIT</name>
<keyword evidence="2" id="KW-1185">Reference proteome</keyword>
<protein>
    <recommendedName>
        <fullName evidence="3">STAS/SEC14 domain-containing protein</fullName>
    </recommendedName>
</protein>
<gene>
    <name evidence="1" type="ORF">FHS48_002652</name>
</gene>
<dbReference type="AlphaFoldDB" id="A0A7X0DMQ5"/>
<evidence type="ECO:0008006" key="3">
    <source>
        <dbReference type="Google" id="ProtNLM"/>
    </source>
</evidence>
<dbReference type="EMBL" id="JACIIX010000010">
    <property type="protein sequence ID" value="MBB6211215.1"/>
    <property type="molecule type" value="Genomic_DNA"/>
</dbReference>
<reference evidence="1 2" key="1">
    <citation type="submission" date="2020-08" db="EMBL/GenBank/DDBJ databases">
        <title>Genomic Encyclopedia of Type Strains, Phase IV (KMG-IV): sequencing the most valuable type-strain genomes for metagenomic binning, comparative biology and taxonomic classification.</title>
        <authorList>
            <person name="Goeker M."/>
        </authorList>
    </citation>
    <scope>NUCLEOTIDE SEQUENCE [LARGE SCALE GENOMIC DNA]</scope>
    <source>
        <strain evidence="1 2">DSM 11590</strain>
    </source>
</reference>
<comment type="caution">
    <text evidence="1">The sequence shown here is derived from an EMBL/GenBank/DDBJ whole genome shotgun (WGS) entry which is preliminary data.</text>
</comment>